<organism evidence="2 3">
    <name type="scientific">Pythium oligandrum</name>
    <name type="common">Mycoparasitic fungus</name>
    <dbReference type="NCBI Taxonomy" id="41045"/>
    <lineage>
        <taxon>Eukaryota</taxon>
        <taxon>Sar</taxon>
        <taxon>Stramenopiles</taxon>
        <taxon>Oomycota</taxon>
        <taxon>Peronosporomycetes</taxon>
        <taxon>Pythiales</taxon>
        <taxon>Pythiaceae</taxon>
        <taxon>Pythium</taxon>
    </lineage>
</organism>
<keyword evidence="3" id="KW-1185">Reference proteome</keyword>
<dbReference type="EMBL" id="SPLM01000001">
    <property type="protein sequence ID" value="TMW69707.1"/>
    <property type="molecule type" value="Genomic_DNA"/>
</dbReference>
<keyword evidence="1" id="KW-0175">Coiled coil</keyword>
<reference evidence="2" key="1">
    <citation type="submission" date="2019-03" db="EMBL/GenBank/DDBJ databases">
        <title>Long read genome sequence of the mycoparasitic Pythium oligandrum ATCC 38472 isolated from sugarbeet rhizosphere.</title>
        <authorList>
            <person name="Gaulin E."/>
        </authorList>
    </citation>
    <scope>NUCLEOTIDE SEQUENCE</scope>
    <source>
        <strain evidence="2">ATCC 38472_TT</strain>
    </source>
</reference>
<name>A0A8K1FS63_PYTOL</name>
<dbReference type="Proteomes" id="UP000794436">
    <property type="component" value="Unassembled WGS sequence"/>
</dbReference>
<dbReference type="AlphaFoldDB" id="A0A8K1FS63"/>
<feature type="coiled-coil region" evidence="1">
    <location>
        <begin position="37"/>
        <end position="74"/>
    </location>
</feature>
<proteinExistence type="predicted"/>
<dbReference type="OrthoDB" id="69430at2759"/>
<evidence type="ECO:0000256" key="1">
    <source>
        <dbReference type="SAM" id="Coils"/>
    </source>
</evidence>
<comment type="caution">
    <text evidence="2">The sequence shown here is derived from an EMBL/GenBank/DDBJ whole genome shotgun (WGS) entry which is preliminary data.</text>
</comment>
<evidence type="ECO:0000313" key="3">
    <source>
        <dbReference type="Proteomes" id="UP000794436"/>
    </source>
</evidence>
<accession>A0A8K1FS63</accession>
<gene>
    <name evidence="2" type="ORF">Poli38472_001863</name>
</gene>
<sequence length="102" mass="11747">MTDEASRCMYPSKPCSNPRAVKVGGELHKLCEQHRRKANLNQQRSQYRKRLRELEEMQQRMDEDFADAQRLIEETDALVGAMGPDDNLTDEDLAILIALLDD</sequence>
<evidence type="ECO:0000313" key="2">
    <source>
        <dbReference type="EMBL" id="TMW69707.1"/>
    </source>
</evidence>
<protein>
    <submittedName>
        <fullName evidence="2">Uncharacterized protein</fullName>
    </submittedName>
</protein>